<dbReference type="Proteomes" id="UP000474175">
    <property type="component" value="Unassembled WGS sequence"/>
</dbReference>
<dbReference type="SUPFAM" id="SSF49265">
    <property type="entry name" value="Fibronectin type III"/>
    <property type="match status" value="1"/>
</dbReference>
<dbReference type="InterPro" id="IPR013783">
    <property type="entry name" value="Ig-like_fold"/>
</dbReference>
<organism evidence="4 5">
    <name type="scientific">Spirosoma terrae</name>
    <dbReference type="NCBI Taxonomy" id="1968276"/>
    <lineage>
        <taxon>Bacteria</taxon>
        <taxon>Pseudomonadati</taxon>
        <taxon>Bacteroidota</taxon>
        <taxon>Cytophagia</taxon>
        <taxon>Cytophagales</taxon>
        <taxon>Cytophagaceae</taxon>
        <taxon>Spirosoma</taxon>
    </lineage>
</organism>
<dbReference type="AlphaFoldDB" id="A0A6L9L7B7"/>
<dbReference type="Pfam" id="PF03629">
    <property type="entry name" value="SASA"/>
    <property type="match status" value="1"/>
</dbReference>
<dbReference type="SUPFAM" id="SSF52266">
    <property type="entry name" value="SGNH hydrolase"/>
    <property type="match status" value="1"/>
</dbReference>
<dbReference type="EMBL" id="JAAFZH010000002">
    <property type="protein sequence ID" value="NDU94633.1"/>
    <property type="molecule type" value="Genomic_DNA"/>
</dbReference>
<dbReference type="Gene3D" id="3.40.50.1110">
    <property type="entry name" value="SGNH hydrolase"/>
    <property type="match status" value="1"/>
</dbReference>
<proteinExistence type="predicted"/>
<dbReference type="InterPro" id="IPR036514">
    <property type="entry name" value="SGNH_hydro_sf"/>
</dbReference>
<gene>
    <name evidence="4" type="ORF">GK108_07080</name>
</gene>
<dbReference type="GO" id="GO:0016788">
    <property type="term" value="F:hydrolase activity, acting on ester bonds"/>
    <property type="evidence" value="ECO:0007669"/>
    <property type="project" value="UniProtKB-ARBA"/>
</dbReference>
<feature type="domain" description="Sialate O-acetylesterase" evidence="3">
    <location>
        <begin position="121"/>
        <end position="341"/>
    </location>
</feature>
<dbReference type="CDD" id="cd00063">
    <property type="entry name" value="FN3"/>
    <property type="match status" value="1"/>
</dbReference>
<feature type="signal peptide" evidence="2">
    <location>
        <begin position="1"/>
        <end position="19"/>
    </location>
</feature>
<keyword evidence="5" id="KW-1185">Reference proteome</keyword>
<keyword evidence="1" id="KW-0378">Hydrolase</keyword>
<evidence type="ECO:0000259" key="3">
    <source>
        <dbReference type="Pfam" id="PF03629"/>
    </source>
</evidence>
<dbReference type="InterPro" id="IPR026444">
    <property type="entry name" value="Secre_tail"/>
</dbReference>
<dbReference type="InterPro" id="IPR005181">
    <property type="entry name" value="SASA"/>
</dbReference>
<sequence length="662" mass="73207">MKLLYCCLILFLFYFTASAQINFSQLPRDLQLYPREANSMAAVPVSGTVIAGGYTKVAVQVLREGAITGFVSQTLVPTATSQPFSLSSAIKAEKAEYEFKVFLYKGADSTLIVDRKRIVSGDVYIIHGQSNALALGGLDTYYSFGFDDKYLRNCSYPYGVPSIPDAMSWYAAKDPYGSVGGFGLTLQRLILENYGIPTLVLNGAYGGTGIATLTARNPVNHADLNTFYGRLLYRAQWAGVDKKVKAIIWKQGEDEAGNEPAGYDQKFKTMYDQYHEDYGNVRLYVGQINILADKVEGAAALRDFQRRTKYLFANVETITTIGASGYDGIHYDPPGHQKIATEQFRQIARDFYGSTDTLQINSPDIKKVFYNARKDSVTLVFDEGMQMVWRDTAYYNFATGEKLGSRELKDYFYLDGQSGLLSGGIPKGNRVILGLKQPASAKTLRYLPAYFSDFLSPFYNGPTLHNGRGMRAFSFDGVAIADAIPAITTLAAKPISDKQIQLTWTAPATAQTQILERSDGAQNAFKVVQTVAGNVATVTDNNLPDPLATYYYRIRTYSNVSESTYSNIVSSKPLVLGAEELIATLRIYPNPLATDRTLRIVADKLTIKSLVIRDLWGRTLKEWEGRAQNELVIGLDNATSGVYVADLQTVDGQTLRQKIVVQ</sequence>
<dbReference type="Gene3D" id="2.60.40.10">
    <property type="entry name" value="Immunoglobulins"/>
    <property type="match status" value="1"/>
</dbReference>
<accession>A0A6L9L7B7</accession>
<dbReference type="RefSeq" id="WP_163944936.1">
    <property type="nucleotide sequence ID" value="NZ_JAAFZH010000002.1"/>
</dbReference>
<comment type="caution">
    <text evidence="4">The sequence shown here is derived from an EMBL/GenBank/DDBJ whole genome shotgun (WGS) entry which is preliminary data.</text>
</comment>
<protein>
    <submittedName>
        <fullName evidence="4">T9SS type A sorting domain-containing protein</fullName>
    </submittedName>
</protein>
<evidence type="ECO:0000256" key="2">
    <source>
        <dbReference type="SAM" id="SignalP"/>
    </source>
</evidence>
<evidence type="ECO:0000256" key="1">
    <source>
        <dbReference type="ARBA" id="ARBA00022801"/>
    </source>
</evidence>
<keyword evidence="2" id="KW-0732">Signal</keyword>
<evidence type="ECO:0000313" key="4">
    <source>
        <dbReference type="EMBL" id="NDU94633.1"/>
    </source>
</evidence>
<feature type="chain" id="PRO_5026897970" evidence="2">
    <location>
        <begin position="20"/>
        <end position="662"/>
    </location>
</feature>
<dbReference type="InterPro" id="IPR036116">
    <property type="entry name" value="FN3_sf"/>
</dbReference>
<dbReference type="NCBIfam" id="TIGR04183">
    <property type="entry name" value="Por_Secre_tail"/>
    <property type="match status" value="1"/>
</dbReference>
<reference evidence="4 5" key="1">
    <citation type="submission" date="2020-02" db="EMBL/GenBank/DDBJ databases">
        <title>Draft genome sequence of two Spirosoma agri KCTC 52727 and Spirosoma terrae KCTC 52035.</title>
        <authorList>
            <person name="Rojas J."/>
            <person name="Ambika Manirajan B."/>
            <person name="Suarez C."/>
            <person name="Ratering S."/>
            <person name="Schnell S."/>
        </authorList>
    </citation>
    <scope>NUCLEOTIDE SEQUENCE [LARGE SCALE GENOMIC DNA]</scope>
    <source>
        <strain evidence="4 5">KCTC 52035</strain>
    </source>
</reference>
<dbReference type="InterPro" id="IPR003961">
    <property type="entry name" value="FN3_dom"/>
</dbReference>
<name>A0A6L9L7B7_9BACT</name>
<evidence type="ECO:0000313" key="5">
    <source>
        <dbReference type="Proteomes" id="UP000474175"/>
    </source>
</evidence>